<gene>
    <name evidence="1" type="ORF">X777_14237</name>
</gene>
<accession>A0A026VXM8</accession>
<dbReference type="EMBL" id="KK107665">
    <property type="protein sequence ID" value="EZA48206.1"/>
    <property type="molecule type" value="Genomic_DNA"/>
</dbReference>
<reference evidence="1 2" key="1">
    <citation type="journal article" date="2014" name="Curr. Biol.">
        <title>The genome of the clonal raider ant Cerapachys biroi.</title>
        <authorList>
            <person name="Oxley P.R."/>
            <person name="Ji L."/>
            <person name="Fetter-Pruneda I."/>
            <person name="McKenzie S.K."/>
            <person name="Li C."/>
            <person name="Hu H."/>
            <person name="Zhang G."/>
            <person name="Kronauer D.J."/>
        </authorList>
    </citation>
    <scope>NUCLEOTIDE SEQUENCE [LARGE SCALE GENOMIC DNA]</scope>
</reference>
<keyword evidence="2" id="KW-1185">Reference proteome</keyword>
<organism evidence="1 2">
    <name type="scientific">Ooceraea biroi</name>
    <name type="common">Clonal raider ant</name>
    <name type="synonym">Cerapachys biroi</name>
    <dbReference type="NCBI Taxonomy" id="2015173"/>
    <lineage>
        <taxon>Eukaryota</taxon>
        <taxon>Metazoa</taxon>
        <taxon>Ecdysozoa</taxon>
        <taxon>Arthropoda</taxon>
        <taxon>Hexapoda</taxon>
        <taxon>Insecta</taxon>
        <taxon>Pterygota</taxon>
        <taxon>Neoptera</taxon>
        <taxon>Endopterygota</taxon>
        <taxon>Hymenoptera</taxon>
        <taxon>Apocrita</taxon>
        <taxon>Aculeata</taxon>
        <taxon>Formicoidea</taxon>
        <taxon>Formicidae</taxon>
        <taxon>Dorylinae</taxon>
        <taxon>Ooceraea</taxon>
    </lineage>
</organism>
<name>A0A026VXM8_OOCBI</name>
<feature type="non-terminal residue" evidence="1">
    <location>
        <position position="48"/>
    </location>
</feature>
<dbReference type="AlphaFoldDB" id="A0A026VXM8"/>
<evidence type="ECO:0000313" key="1">
    <source>
        <dbReference type="EMBL" id="EZA48206.1"/>
    </source>
</evidence>
<protein>
    <submittedName>
        <fullName evidence="1">Uncharacterized protein</fullName>
    </submittedName>
</protein>
<sequence>MICIKKQYFNWNRVLLLPMGLWPDKETKFTRFRASLFGCLLMSNIAFQ</sequence>
<dbReference type="Proteomes" id="UP000053097">
    <property type="component" value="Unassembled WGS sequence"/>
</dbReference>
<proteinExistence type="predicted"/>
<evidence type="ECO:0000313" key="2">
    <source>
        <dbReference type="Proteomes" id="UP000053097"/>
    </source>
</evidence>